<dbReference type="InterPro" id="IPR006616">
    <property type="entry name" value="DM9_repeat"/>
</dbReference>
<name>A0AAD4M770_9AGAM</name>
<accession>A0AAD4M770</accession>
<feature type="compositionally biased region" description="Pro residues" evidence="1">
    <location>
        <begin position="29"/>
        <end position="38"/>
    </location>
</feature>
<dbReference type="SUPFAM" id="SSF53300">
    <property type="entry name" value="vWA-like"/>
    <property type="match status" value="1"/>
</dbReference>
<dbReference type="PANTHER" id="PTHR34706:SF1">
    <property type="entry name" value="VWFA DOMAIN-CONTAINING PROTEIN"/>
    <property type="match status" value="1"/>
</dbReference>
<evidence type="ECO:0000313" key="2">
    <source>
        <dbReference type="EMBL" id="KAI0305096.1"/>
    </source>
</evidence>
<dbReference type="PANTHER" id="PTHR34706">
    <property type="entry name" value="SLR1338 PROTEIN"/>
    <property type="match status" value="1"/>
</dbReference>
<protein>
    <recommendedName>
        <fullName evidence="4">VWFA domain-containing protein</fullName>
    </recommendedName>
</protein>
<reference evidence="2" key="1">
    <citation type="journal article" date="2022" name="New Phytol.">
        <title>Evolutionary transition to the ectomycorrhizal habit in the genomes of a hyperdiverse lineage of mushroom-forming fungi.</title>
        <authorList>
            <person name="Looney B."/>
            <person name="Miyauchi S."/>
            <person name="Morin E."/>
            <person name="Drula E."/>
            <person name="Courty P.E."/>
            <person name="Kohler A."/>
            <person name="Kuo A."/>
            <person name="LaButti K."/>
            <person name="Pangilinan J."/>
            <person name="Lipzen A."/>
            <person name="Riley R."/>
            <person name="Andreopoulos W."/>
            <person name="He G."/>
            <person name="Johnson J."/>
            <person name="Nolan M."/>
            <person name="Tritt A."/>
            <person name="Barry K.W."/>
            <person name="Grigoriev I.V."/>
            <person name="Nagy L.G."/>
            <person name="Hibbett D."/>
            <person name="Henrissat B."/>
            <person name="Matheny P.B."/>
            <person name="Labbe J."/>
            <person name="Martin F.M."/>
        </authorList>
    </citation>
    <scope>NUCLEOTIDE SEQUENCE</scope>
    <source>
        <strain evidence="2">BPL690</strain>
    </source>
</reference>
<dbReference type="AlphaFoldDB" id="A0AAD4M770"/>
<feature type="compositionally biased region" description="Pro residues" evidence="1">
    <location>
        <begin position="1"/>
        <end position="21"/>
    </location>
</feature>
<proteinExistence type="predicted"/>
<dbReference type="EMBL" id="WTXG01000006">
    <property type="protein sequence ID" value="KAI0305096.1"/>
    <property type="molecule type" value="Genomic_DNA"/>
</dbReference>
<organism evidence="2 3">
    <name type="scientific">Multifurca ochricompacta</name>
    <dbReference type="NCBI Taxonomy" id="376703"/>
    <lineage>
        <taxon>Eukaryota</taxon>
        <taxon>Fungi</taxon>
        <taxon>Dikarya</taxon>
        <taxon>Basidiomycota</taxon>
        <taxon>Agaricomycotina</taxon>
        <taxon>Agaricomycetes</taxon>
        <taxon>Russulales</taxon>
        <taxon>Russulaceae</taxon>
        <taxon>Multifurca</taxon>
    </lineage>
</organism>
<dbReference type="InterPro" id="IPR036465">
    <property type="entry name" value="vWFA_dom_sf"/>
</dbReference>
<evidence type="ECO:0000313" key="3">
    <source>
        <dbReference type="Proteomes" id="UP001203297"/>
    </source>
</evidence>
<dbReference type="Proteomes" id="UP001203297">
    <property type="component" value="Unassembled WGS sequence"/>
</dbReference>
<feature type="region of interest" description="Disordered" evidence="1">
    <location>
        <begin position="1"/>
        <end position="58"/>
    </location>
</feature>
<comment type="caution">
    <text evidence="2">The sequence shown here is derived from an EMBL/GenBank/DDBJ whole genome shotgun (WGS) entry which is preliminary data.</text>
</comment>
<gene>
    <name evidence="2" type="ORF">B0F90DRAFT_1666597</name>
</gene>
<evidence type="ECO:0000256" key="1">
    <source>
        <dbReference type="SAM" id="MobiDB-lite"/>
    </source>
</evidence>
<evidence type="ECO:0008006" key="4">
    <source>
        <dbReference type="Google" id="ProtNLM"/>
    </source>
</evidence>
<keyword evidence="3" id="KW-1185">Reference proteome</keyword>
<dbReference type="SMART" id="SM00696">
    <property type="entry name" value="DM9"/>
    <property type="match status" value="1"/>
</dbReference>
<sequence length="409" mass="45086">MAYYPPPTSPSQEPDLPPAQAYPPDVYSSPPPALPPTPTYLGKTPAWPSTSTSEPPAQVLRTPKTFLQWKADAQTTTASYQRNGFPSPIAWVFVEGHDIPPNAIIGGVDRKGPWHIARAFYEGSMELGKAGRHLRLGASISFNGRERDIDTYEVLVEANLPTRWVYSPIVLSASLRAAAPQPSLSCSDFKLVVIIDDSDSMEGKLWFEARDALAGVAELSRLKGGEGLDIYCLNSTNYRRDVRGETEVRHFFDSIVPEGQTPIGAKLRQVLDYYVPKIEDPASNTSQSVFSSSRMVSLCFEQWLTVNLADDPKSVIVDFARRLDARNVPLRQLGIQFVQIGDDRSAAEALRELDDELGPTHGVRDMVDTTPFSPNEPHLRTDAIVKIVLGAINSELDNRNPIGGPLIQY</sequence>